<reference evidence="2" key="1">
    <citation type="submission" date="2021-06" db="EMBL/GenBank/DDBJ databases">
        <authorList>
            <person name="Kallberg Y."/>
            <person name="Tangrot J."/>
            <person name="Rosling A."/>
        </authorList>
    </citation>
    <scope>NUCLEOTIDE SEQUENCE</scope>
    <source>
        <strain evidence="2">AZ414A</strain>
    </source>
</reference>
<feature type="region of interest" description="Disordered" evidence="1">
    <location>
        <begin position="1"/>
        <end position="56"/>
    </location>
</feature>
<comment type="caution">
    <text evidence="2">The sequence shown here is derived from an EMBL/GenBank/DDBJ whole genome shotgun (WGS) entry which is preliminary data.</text>
</comment>
<organism evidence="2 3">
    <name type="scientific">Diversispora eburnea</name>
    <dbReference type="NCBI Taxonomy" id="1213867"/>
    <lineage>
        <taxon>Eukaryota</taxon>
        <taxon>Fungi</taxon>
        <taxon>Fungi incertae sedis</taxon>
        <taxon>Mucoromycota</taxon>
        <taxon>Glomeromycotina</taxon>
        <taxon>Glomeromycetes</taxon>
        <taxon>Diversisporales</taxon>
        <taxon>Diversisporaceae</taxon>
        <taxon>Diversispora</taxon>
    </lineage>
</organism>
<protein>
    <submittedName>
        <fullName evidence="2">4971_t:CDS:1</fullName>
    </submittedName>
</protein>
<dbReference type="Proteomes" id="UP000789706">
    <property type="component" value="Unassembled WGS sequence"/>
</dbReference>
<accession>A0A9N8V959</accession>
<evidence type="ECO:0000256" key="1">
    <source>
        <dbReference type="SAM" id="MobiDB-lite"/>
    </source>
</evidence>
<feature type="compositionally biased region" description="Polar residues" evidence="1">
    <location>
        <begin position="10"/>
        <end position="31"/>
    </location>
</feature>
<evidence type="ECO:0000313" key="2">
    <source>
        <dbReference type="EMBL" id="CAG8448290.1"/>
    </source>
</evidence>
<gene>
    <name evidence="2" type="ORF">DEBURN_LOCUS1951</name>
</gene>
<dbReference type="AlphaFoldDB" id="A0A9N8V959"/>
<dbReference type="EMBL" id="CAJVPK010000098">
    <property type="protein sequence ID" value="CAG8448290.1"/>
    <property type="molecule type" value="Genomic_DNA"/>
</dbReference>
<sequence length="56" mass="6292">MIDEEETTRESIGSYEQSGDISSILKNSSFKMSGRQGGKLKPLKKEKKKSNDLDEI</sequence>
<evidence type="ECO:0000313" key="3">
    <source>
        <dbReference type="Proteomes" id="UP000789706"/>
    </source>
</evidence>
<keyword evidence="3" id="KW-1185">Reference proteome</keyword>
<proteinExistence type="predicted"/>
<name>A0A9N8V959_9GLOM</name>